<name>A0A455C4X8_PHYMC</name>
<keyword evidence="5" id="KW-0378">Hydrolase</keyword>
<evidence type="ECO:0000313" key="12">
    <source>
        <dbReference type="RefSeq" id="XP_028354938.1"/>
    </source>
</evidence>
<dbReference type="RefSeq" id="XP_028354938.1">
    <property type="nucleotide sequence ID" value="XM_028499137.2"/>
</dbReference>
<feature type="transmembrane region" description="Helical" evidence="10">
    <location>
        <begin position="72"/>
        <end position="91"/>
    </location>
</feature>
<dbReference type="InterPro" id="IPR007369">
    <property type="entry name" value="Peptidase_A22B_SPP"/>
</dbReference>
<keyword evidence="11" id="KW-1185">Reference proteome</keyword>
<dbReference type="GO" id="GO:0098553">
    <property type="term" value="C:lumenal side of endoplasmic reticulum membrane"/>
    <property type="evidence" value="ECO:0007669"/>
    <property type="project" value="TreeGrafter"/>
</dbReference>
<feature type="transmembrane region" description="Helical" evidence="10">
    <location>
        <begin position="103"/>
        <end position="126"/>
    </location>
</feature>
<evidence type="ECO:0000256" key="3">
    <source>
        <dbReference type="ARBA" id="ARBA00006859"/>
    </source>
</evidence>
<dbReference type="CTD" id="81502"/>
<dbReference type="SMART" id="SM00730">
    <property type="entry name" value="PSN"/>
    <property type="match status" value="1"/>
</dbReference>
<feature type="compositionally biased region" description="Polar residues" evidence="9">
    <location>
        <begin position="179"/>
        <end position="192"/>
    </location>
</feature>
<dbReference type="GO" id="GO:0006465">
    <property type="term" value="P:signal peptide processing"/>
    <property type="evidence" value="ECO:0007669"/>
    <property type="project" value="TreeGrafter"/>
</dbReference>
<dbReference type="GO" id="GO:0098554">
    <property type="term" value="C:cytoplasmic side of endoplasmic reticulum membrane"/>
    <property type="evidence" value="ECO:0007669"/>
    <property type="project" value="TreeGrafter"/>
</dbReference>
<protein>
    <submittedName>
        <fullName evidence="12">Minor histocompatibility antigen H13 isoform X3</fullName>
    </submittedName>
</protein>
<evidence type="ECO:0000313" key="11">
    <source>
        <dbReference type="Proteomes" id="UP000248484"/>
    </source>
</evidence>
<evidence type="ECO:0000256" key="4">
    <source>
        <dbReference type="ARBA" id="ARBA00022692"/>
    </source>
</evidence>
<gene>
    <name evidence="12" type="primary">HM13</name>
</gene>
<keyword evidence="8 10" id="KW-0472">Membrane</keyword>
<dbReference type="InterPro" id="IPR006639">
    <property type="entry name" value="Preselin/SPP"/>
</dbReference>
<evidence type="ECO:0000256" key="2">
    <source>
        <dbReference type="ARBA" id="ARBA00004477"/>
    </source>
</evidence>
<evidence type="ECO:0000256" key="9">
    <source>
        <dbReference type="SAM" id="MobiDB-lite"/>
    </source>
</evidence>
<comment type="subcellular location">
    <subcellularLocation>
        <location evidence="2">Endoplasmic reticulum membrane</location>
        <topology evidence="2">Multi-pass membrane protein</topology>
    </subcellularLocation>
    <subcellularLocation>
        <location evidence="1">Membrane</location>
        <topology evidence="1">Multi-pass membrane protein</topology>
        <orientation evidence="1">Lumenal side</orientation>
    </subcellularLocation>
</comment>
<evidence type="ECO:0000256" key="8">
    <source>
        <dbReference type="ARBA" id="ARBA00023136"/>
    </source>
</evidence>
<dbReference type="GO" id="GO:0042500">
    <property type="term" value="F:aspartic endopeptidase activity, intramembrane cleaving"/>
    <property type="evidence" value="ECO:0007669"/>
    <property type="project" value="InterPro"/>
</dbReference>
<organism evidence="11 12">
    <name type="scientific">Physeter macrocephalus</name>
    <name type="common">Sperm whale</name>
    <name type="synonym">Physeter catodon</name>
    <dbReference type="NCBI Taxonomy" id="9755"/>
    <lineage>
        <taxon>Eukaryota</taxon>
        <taxon>Metazoa</taxon>
        <taxon>Chordata</taxon>
        <taxon>Craniata</taxon>
        <taxon>Vertebrata</taxon>
        <taxon>Euteleostomi</taxon>
        <taxon>Mammalia</taxon>
        <taxon>Eutheria</taxon>
        <taxon>Laurasiatheria</taxon>
        <taxon>Artiodactyla</taxon>
        <taxon>Whippomorpha</taxon>
        <taxon>Cetacea</taxon>
        <taxon>Odontoceti</taxon>
        <taxon>Physeteridae</taxon>
        <taxon>Physeter</taxon>
    </lineage>
</organism>
<dbReference type="PANTHER" id="PTHR12174">
    <property type="entry name" value="SIGNAL PEPTIDE PEPTIDASE"/>
    <property type="match status" value="1"/>
</dbReference>
<evidence type="ECO:0000256" key="1">
    <source>
        <dbReference type="ARBA" id="ARBA00004366"/>
    </source>
</evidence>
<keyword evidence="7 10" id="KW-1133">Transmembrane helix</keyword>
<sequence length="240" mass="26309">METLPFSPATSSQLPLPIPPTQKCRCVSSIHQRWRARSQSELGSHHLLASLPPPAVVFPQDLLEKGLEADNFAMLGLGDIVIPGIFIALLLRFDISLKKNTHTYFYTSFAAYIFGLGLTIFIMHIFKHAQPALLYLVPACIGFPVLVALAKGEVTEMFSYESSAEILPHTPRLTHFPTVSGSPASLADSMQQKLAGPRRRRPQNPSAIYEESNPKDPAAGTESKEGTEASTLKGLEKKEK</sequence>
<feature type="transmembrane region" description="Helical" evidence="10">
    <location>
        <begin position="132"/>
        <end position="150"/>
    </location>
</feature>
<dbReference type="GO" id="GO:0033619">
    <property type="term" value="P:membrane protein proteolysis"/>
    <property type="evidence" value="ECO:0007669"/>
    <property type="project" value="TreeGrafter"/>
</dbReference>
<dbReference type="Gene3D" id="1.10.472.100">
    <property type="entry name" value="Presenilin"/>
    <property type="match status" value="1"/>
</dbReference>
<evidence type="ECO:0000256" key="7">
    <source>
        <dbReference type="ARBA" id="ARBA00022989"/>
    </source>
</evidence>
<proteinExistence type="inferred from homology"/>
<dbReference type="Pfam" id="PF04258">
    <property type="entry name" value="Peptidase_A22B"/>
    <property type="match status" value="1"/>
</dbReference>
<dbReference type="STRING" id="9755.ENSPCTP00005021100"/>
<reference evidence="12" key="1">
    <citation type="submission" date="2025-08" db="UniProtKB">
        <authorList>
            <consortium name="RefSeq"/>
        </authorList>
    </citation>
    <scope>IDENTIFICATION</scope>
    <source>
        <tissue evidence="12">Muscle</tissue>
    </source>
</reference>
<dbReference type="InterPro" id="IPR042524">
    <property type="entry name" value="Presenilin_C"/>
</dbReference>
<comment type="similarity">
    <text evidence="3">Belongs to the peptidase A22B family.</text>
</comment>
<feature type="region of interest" description="Disordered" evidence="9">
    <location>
        <begin position="179"/>
        <end position="240"/>
    </location>
</feature>
<evidence type="ECO:0000256" key="5">
    <source>
        <dbReference type="ARBA" id="ARBA00022801"/>
    </source>
</evidence>
<keyword evidence="6" id="KW-0256">Endoplasmic reticulum</keyword>
<evidence type="ECO:0000256" key="6">
    <source>
        <dbReference type="ARBA" id="ARBA00022824"/>
    </source>
</evidence>
<keyword evidence="4 10" id="KW-0812">Transmembrane</keyword>
<dbReference type="PANTHER" id="PTHR12174:SF23">
    <property type="entry name" value="MINOR HISTOCOMPATIBILITY ANTIGEN H13"/>
    <property type="match status" value="1"/>
</dbReference>
<evidence type="ECO:0000256" key="10">
    <source>
        <dbReference type="SAM" id="Phobius"/>
    </source>
</evidence>
<dbReference type="Proteomes" id="UP000248484">
    <property type="component" value="Chromosome 14"/>
</dbReference>
<dbReference type="GeneID" id="102979849"/>
<dbReference type="AlphaFoldDB" id="A0A455C4X8"/>
<accession>A0A455C4X8</accession>